<keyword evidence="3" id="KW-1185">Reference proteome</keyword>
<accession>A0A2H1FCA0</accession>
<sequence>MSKLFLVNSCPLRYLGSLGLCFSFLFTRGTNRTIVEALTKNDFFTVKTIINWHEYSQIRVALRNNFSISYEF</sequence>
<keyword evidence="1" id="KW-0812">Transmembrane</keyword>
<name>A0A2H1FCA0_9ARCH</name>
<dbReference type="Proteomes" id="UP000230607">
    <property type="component" value="Chromosome 1"/>
</dbReference>
<reference evidence="3" key="1">
    <citation type="submission" date="2017-03" db="EMBL/GenBank/DDBJ databases">
        <authorList>
            <person name="Herbold C."/>
        </authorList>
    </citation>
    <scope>NUCLEOTIDE SEQUENCE [LARGE SCALE GENOMIC DNA]</scope>
</reference>
<evidence type="ECO:0000313" key="3">
    <source>
        <dbReference type="Proteomes" id="UP000230607"/>
    </source>
</evidence>
<evidence type="ECO:0000313" key="2">
    <source>
        <dbReference type="EMBL" id="SMH70388.1"/>
    </source>
</evidence>
<evidence type="ECO:0000256" key="1">
    <source>
        <dbReference type="SAM" id="Phobius"/>
    </source>
</evidence>
<protein>
    <submittedName>
        <fullName evidence="2">Uncharacterized protein</fullName>
    </submittedName>
</protein>
<keyword evidence="1" id="KW-0472">Membrane</keyword>
<dbReference type="AlphaFoldDB" id="A0A2H1FCA0"/>
<gene>
    <name evidence="2" type="ORF">NCS_10195</name>
</gene>
<proteinExistence type="predicted"/>
<dbReference type="EMBL" id="LT841358">
    <property type="protein sequence ID" value="SMH70388.1"/>
    <property type="molecule type" value="Genomic_DNA"/>
</dbReference>
<keyword evidence="1" id="KW-1133">Transmembrane helix</keyword>
<feature type="transmembrane region" description="Helical" evidence="1">
    <location>
        <begin position="12"/>
        <end position="30"/>
    </location>
</feature>
<organism evidence="2 3">
    <name type="scientific">Candidatus Nitrosotalea okcheonensis</name>
    <dbReference type="NCBI Taxonomy" id="1903276"/>
    <lineage>
        <taxon>Archaea</taxon>
        <taxon>Nitrososphaerota</taxon>
        <taxon>Nitrososphaeria</taxon>
        <taxon>Nitrosotaleales</taxon>
        <taxon>Nitrosotaleaceae</taxon>
        <taxon>Nitrosotalea</taxon>
    </lineage>
</organism>